<feature type="signal peptide" evidence="6">
    <location>
        <begin position="1"/>
        <end position="21"/>
    </location>
</feature>
<dbReference type="CDD" id="cd00454">
    <property type="entry name" value="TrHb1_N"/>
    <property type="match status" value="1"/>
</dbReference>
<dbReference type="PROSITE" id="PS51257">
    <property type="entry name" value="PROKAR_LIPOPROTEIN"/>
    <property type="match status" value="1"/>
</dbReference>
<feature type="chain" id="PRO_5017739114" evidence="6">
    <location>
        <begin position="22"/>
        <end position="146"/>
    </location>
</feature>
<sequence length="146" mass="15748">MSALCRFALITVLLVSLSGCAGQQSGSSPSLYQRLGGQAGIHDIVTDFLINVADDPRIVGYFAHTNIDYLAASLEQYICDLSDGPCTYEGPSMARAHQHMGLTDASFNALVDNLQQALIARDIDTGARNALLGRLAPQYNEVMRDQ</sequence>
<dbReference type="Gene3D" id="1.10.490.10">
    <property type="entry name" value="Globins"/>
    <property type="match status" value="1"/>
</dbReference>
<keyword evidence="6" id="KW-0732">Signal</keyword>
<evidence type="ECO:0000256" key="2">
    <source>
        <dbReference type="ARBA" id="ARBA00022617"/>
    </source>
</evidence>
<dbReference type="RefSeq" id="WP_115852798.1">
    <property type="nucleotide sequence ID" value="NZ_QRDJ01000006.1"/>
</dbReference>
<evidence type="ECO:0000313" key="7">
    <source>
        <dbReference type="EMBL" id="REC95820.1"/>
    </source>
</evidence>
<comment type="caution">
    <text evidence="7">The sequence shown here is derived from an EMBL/GenBank/DDBJ whole genome shotgun (WGS) entry which is preliminary data.</text>
</comment>
<protein>
    <submittedName>
        <fullName evidence="7">Hemoglobin</fullName>
    </submittedName>
</protein>
<dbReference type="AlphaFoldDB" id="A0A3D9DYF7"/>
<keyword evidence="2 5" id="KW-0349">Heme</keyword>
<keyword evidence="8" id="KW-1185">Reference proteome</keyword>
<name>A0A3D9DYF7_9GAMM</name>
<dbReference type="SUPFAM" id="SSF46458">
    <property type="entry name" value="Globin-like"/>
    <property type="match status" value="1"/>
</dbReference>
<evidence type="ECO:0000256" key="1">
    <source>
        <dbReference type="ARBA" id="ARBA00022448"/>
    </source>
</evidence>
<gene>
    <name evidence="7" type="ORF">C8D72_0485</name>
</gene>
<evidence type="ECO:0000256" key="5">
    <source>
        <dbReference type="PIRSR" id="PIRSR601486-1"/>
    </source>
</evidence>
<dbReference type="InterPro" id="IPR009050">
    <property type="entry name" value="Globin-like_sf"/>
</dbReference>
<dbReference type="GO" id="GO:0046872">
    <property type="term" value="F:metal ion binding"/>
    <property type="evidence" value="ECO:0007669"/>
    <property type="project" value="UniProtKB-KW"/>
</dbReference>
<proteinExistence type="predicted"/>
<dbReference type="GO" id="GO:0019825">
    <property type="term" value="F:oxygen binding"/>
    <property type="evidence" value="ECO:0007669"/>
    <property type="project" value="InterPro"/>
</dbReference>
<organism evidence="7 8">
    <name type="scientific">Kushneria indalinina DSM 14324</name>
    <dbReference type="NCBI Taxonomy" id="1122140"/>
    <lineage>
        <taxon>Bacteria</taxon>
        <taxon>Pseudomonadati</taxon>
        <taxon>Pseudomonadota</taxon>
        <taxon>Gammaproteobacteria</taxon>
        <taxon>Oceanospirillales</taxon>
        <taxon>Halomonadaceae</taxon>
        <taxon>Kushneria</taxon>
    </lineage>
</organism>
<evidence type="ECO:0000313" key="8">
    <source>
        <dbReference type="Proteomes" id="UP000256334"/>
    </source>
</evidence>
<dbReference type="OrthoDB" id="9795814at2"/>
<evidence type="ECO:0000256" key="4">
    <source>
        <dbReference type="ARBA" id="ARBA00023004"/>
    </source>
</evidence>
<dbReference type="EMBL" id="QRDJ01000006">
    <property type="protein sequence ID" value="REC95820.1"/>
    <property type="molecule type" value="Genomic_DNA"/>
</dbReference>
<dbReference type="InterPro" id="IPR012292">
    <property type="entry name" value="Globin/Proto"/>
</dbReference>
<dbReference type="GO" id="GO:0020037">
    <property type="term" value="F:heme binding"/>
    <property type="evidence" value="ECO:0007669"/>
    <property type="project" value="InterPro"/>
</dbReference>
<keyword evidence="1" id="KW-0813">Transport</keyword>
<keyword evidence="3 5" id="KW-0479">Metal-binding</keyword>
<dbReference type="Pfam" id="PF01152">
    <property type="entry name" value="Bac_globin"/>
    <property type="match status" value="1"/>
</dbReference>
<evidence type="ECO:0000256" key="6">
    <source>
        <dbReference type="SAM" id="SignalP"/>
    </source>
</evidence>
<feature type="binding site" description="distal binding residue" evidence="5">
    <location>
        <position position="97"/>
    </location>
    <ligand>
        <name>heme</name>
        <dbReference type="ChEBI" id="CHEBI:30413"/>
    </ligand>
    <ligandPart>
        <name>Fe</name>
        <dbReference type="ChEBI" id="CHEBI:18248"/>
    </ligandPart>
</feature>
<keyword evidence="4 5" id="KW-0408">Iron</keyword>
<reference evidence="7 8" key="1">
    <citation type="submission" date="2018-07" db="EMBL/GenBank/DDBJ databases">
        <title>Genomic Encyclopedia of Type Strains, Phase IV (KMG-IV): sequencing the most valuable type-strain genomes for metagenomic binning, comparative biology and taxonomic classification.</title>
        <authorList>
            <person name="Goeker M."/>
        </authorList>
    </citation>
    <scope>NUCLEOTIDE SEQUENCE [LARGE SCALE GENOMIC DNA]</scope>
    <source>
        <strain evidence="7 8">DSM 14324</strain>
    </source>
</reference>
<accession>A0A3D9DYF7</accession>
<dbReference type="Proteomes" id="UP000256334">
    <property type="component" value="Unassembled WGS sequence"/>
</dbReference>
<dbReference type="InterPro" id="IPR001486">
    <property type="entry name" value="Hemoglobin_trunc"/>
</dbReference>
<evidence type="ECO:0000256" key="3">
    <source>
        <dbReference type="ARBA" id="ARBA00022723"/>
    </source>
</evidence>